<dbReference type="PATRIC" id="fig|1122169.6.peg.151"/>
<dbReference type="InterPro" id="IPR036388">
    <property type="entry name" value="WH-like_DNA-bd_sf"/>
</dbReference>
<keyword evidence="5" id="KW-1133">Transmembrane helix</keyword>
<dbReference type="Gene3D" id="1.10.10.10">
    <property type="entry name" value="Winged helix-like DNA-binding domain superfamily/Winged helix DNA-binding domain"/>
    <property type="match status" value="1"/>
</dbReference>
<feature type="transmembrane region" description="Helical" evidence="5">
    <location>
        <begin position="12"/>
        <end position="32"/>
    </location>
</feature>
<dbReference type="InterPro" id="IPR005119">
    <property type="entry name" value="LysR_subst-bd"/>
</dbReference>
<dbReference type="Pfam" id="PF00126">
    <property type="entry name" value="HTH_1"/>
    <property type="match status" value="1"/>
</dbReference>
<dbReference type="PROSITE" id="PS50931">
    <property type="entry name" value="HTH_LYSR"/>
    <property type="match status" value="1"/>
</dbReference>
<comment type="similarity">
    <text evidence="1">Belongs to the LysR transcriptional regulatory family.</text>
</comment>
<gene>
    <name evidence="7" type="ORF">Lsha_0136</name>
</gene>
<dbReference type="PANTHER" id="PTHR30126">
    <property type="entry name" value="HTH-TYPE TRANSCRIPTIONAL REGULATOR"/>
    <property type="match status" value="1"/>
</dbReference>
<keyword evidence="4" id="KW-0804">Transcription</keyword>
<evidence type="ECO:0000313" key="7">
    <source>
        <dbReference type="EMBL" id="KTD66060.1"/>
    </source>
</evidence>
<keyword evidence="5" id="KW-0472">Membrane</keyword>
<dbReference type="GO" id="GO:0003700">
    <property type="term" value="F:DNA-binding transcription factor activity"/>
    <property type="evidence" value="ECO:0007669"/>
    <property type="project" value="InterPro"/>
</dbReference>
<accession>A0A0W0ZAB7</accession>
<proteinExistence type="inferred from homology"/>
<feature type="domain" description="HTH lysR-type" evidence="6">
    <location>
        <begin position="23"/>
        <end position="80"/>
    </location>
</feature>
<evidence type="ECO:0000256" key="5">
    <source>
        <dbReference type="SAM" id="Phobius"/>
    </source>
</evidence>
<comment type="caution">
    <text evidence="7">The sequence shown here is derived from an EMBL/GenBank/DDBJ whole genome shotgun (WGS) entry which is preliminary data.</text>
</comment>
<evidence type="ECO:0000256" key="1">
    <source>
        <dbReference type="ARBA" id="ARBA00009437"/>
    </source>
</evidence>
<evidence type="ECO:0000259" key="6">
    <source>
        <dbReference type="PROSITE" id="PS50931"/>
    </source>
</evidence>
<dbReference type="InterPro" id="IPR036390">
    <property type="entry name" value="WH_DNA-bd_sf"/>
</dbReference>
<organism evidence="7 8">
    <name type="scientific">Legionella shakespearei DSM 23087</name>
    <dbReference type="NCBI Taxonomy" id="1122169"/>
    <lineage>
        <taxon>Bacteria</taxon>
        <taxon>Pseudomonadati</taxon>
        <taxon>Pseudomonadota</taxon>
        <taxon>Gammaproteobacteria</taxon>
        <taxon>Legionellales</taxon>
        <taxon>Legionellaceae</taxon>
        <taxon>Legionella</taxon>
    </lineage>
</organism>
<sequence>MTYFNGCDKFYLCLILMNAVMSLLLSDIKYFITVSETLNMTRASEIVGISQPAFSYAVKRLEDRLGGQLLIRLKNGIQLTKLGEEFKKRAHRLIYEWEHAQNLAHPESGLVQGSYTIAVHPSVALYTLEYFLPKLQHDFPKLDFNFIHGLSREMTEKVISWEADFGIIVNPIEHPDLVISPLCTDEVTVFYAERTQDKLIYDKNLAQSQYILKNLNNRIHFSGVLSSSNLEVAAKLTAIGLGYGILPSRVASQYPKLKKLQDAPVFRDDICLVYRPEKHNNSVSKSIIQAIKILSTAHR</sequence>
<dbReference type="PANTHER" id="PTHR30126:SF40">
    <property type="entry name" value="HTH-TYPE TRANSCRIPTIONAL REGULATOR GLTR"/>
    <property type="match status" value="1"/>
</dbReference>
<dbReference type="AlphaFoldDB" id="A0A0W0ZAB7"/>
<dbReference type="SUPFAM" id="SSF53850">
    <property type="entry name" value="Periplasmic binding protein-like II"/>
    <property type="match status" value="1"/>
</dbReference>
<evidence type="ECO:0000256" key="4">
    <source>
        <dbReference type="ARBA" id="ARBA00023163"/>
    </source>
</evidence>
<dbReference type="STRING" id="1122169.Lsha_0136"/>
<dbReference type="InterPro" id="IPR000847">
    <property type="entry name" value="LysR_HTH_N"/>
</dbReference>
<dbReference type="EMBL" id="LNYW01000007">
    <property type="protein sequence ID" value="KTD66060.1"/>
    <property type="molecule type" value="Genomic_DNA"/>
</dbReference>
<dbReference type="FunFam" id="1.10.10.10:FF:000001">
    <property type="entry name" value="LysR family transcriptional regulator"/>
    <property type="match status" value="1"/>
</dbReference>
<keyword evidence="3" id="KW-0238">DNA-binding</keyword>
<dbReference type="PRINTS" id="PR00039">
    <property type="entry name" value="HTHLYSR"/>
</dbReference>
<protein>
    <submittedName>
        <fullName evidence="7">LysR family transcriptional regulator</fullName>
    </submittedName>
</protein>
<keyword evidence="8" id="KW-1185">Reference proteome</keyword>
<evidence type="ECO:0000256" key="2">
    <source>
        <dbReference type="ARBA" id="ARBA00023015"/>
    </source>
</evidence>
<dbReference type="eggNOG" id="COG0583">
    <property type="taxonomic scope" value="Bacteria"/>
</dbReference>
<reference evidence="7 8" key="1">
    <citation type="submission" date="2015-11" db="EMBL/GenBank/DDBJ databases">
        <title>Genomic analysis of 38 Legionella species identifies large and diverse effector repertoires.</title>
        <authorList>
            <person name="Burstein D."/>
            <person name="Amaro F."/>
            <person name="Zusman T."/>
            <person name="Lifshitz Z."/>
            <person name="Cohen O."/>
            <person name="Gilbert J.A."/>
            <person name="Pupko T."/>
            <person name="Shuman H.A."/>
            <person name="Segal G."/>
        </authorList>
    </citation>
    <scope>NUCLEOTIDE SEQUENCE [LARGE SCALE GENOMIC DNA]</scope>
    <source>
        <strain evidence="7 8">ATCC 49655</strain>
    </source>
</reference>
<evidence type="ECO:0000313" key="8">
    <source>
        <dbReference type="Proteomes" id="UP000054600"/>
    </source>
</evidence>
<dbReference type="GO" id="GO:0000976">
    <property type="term" value="F:transcription cis-regulatory region binding"/>
    <property type="evidence" value="ECO:0007669"/>
    <property type="project" value="TreeGrafter"/>
</dbReference>
<dbReference type="SUPFAM" id="SSF46785">
    <property type="entry name" value="Winged helix' DNA-binding domain"/>
    <property type="match status" value="1"/>
</dbReference>
<evidence type="ECO:0000256" key="3">
    <source>
        <dbReference type="ARBA" id="ARBA00023125"/>
    </source>
</evidence>
<keyword evidence="5" id="KW-0812">Transmembrane</keyword>
<dbReference type="Proteomes" id="UP000054600">
    <property type="component" value="Unassembled WGS sequence"/>
</dbReference>
<dbReference type="Gene3D" id="3.40.190.290">
    <property type="match status" value="2"/>
</dbReference>
<dbReference type="CDD" id="cd05466">
    <property type="entry name" value="PBP2_LTTR_substrate"/>
    <property type="match status" value="1"/>
</dbReference>
<keyword evidence="2" id="KW-0805">Transcription regulation</keyword>
<dbReference type="Pfam" id="PF03466">
    <property type="entry name" value="LysR_substrate"/>
    <property type="match status" value="1"/>
</dbReference>
<name>A0A0W0ZAB7_9GAMM</name>